<protein>
    <submittedName>
        <fullName evidence="10">Tetratricopeptide repeat protein</fullName>
    </submittedName>
</protein>
<keyword evidence="11" id="KW-1185">Reference proteome</keyword>
<dbReference type="Proteomes" id="UP000230423">
    <property type="component" value="Unassembled WGS sequence"/>
</dbReference>
<dbReference type="InterPro" id="IPR059068">
    <property type="entry name" value="TPR_P4H"/>
</dbReference>
<keyword evidence="3" id="KW-0847">Vitamin C</keyword>
<dbReference type="GO" id="GO:0031418">
    <property type="term" value="F:L-ascorbic acid binding"/>
    <property type="evidence" value="ECO:0007669"/>
    <property type="project" value="UniProtKB-KW"/>
</dbReference>
<evidence type="ECO:0000313" key="10">
    <source>
        <dbReference type="EMBL" id="PIO76455.1"/>
    </source>
</evidence>
<proteinExistence type="predicted"/>
<dbReference type="PANTHER" id="PTHR10869:SF244">
    <property type="entry name" value="PROLYL 4-HYDROXYLASE SUBUNIT ALPHA-2"/>
    <property type="match status" value="1"/>
</dbReference>
<dbReference type="SUPFAM" id="SSF48452">
    <property type="entry name" value="TPR-like"/>
    <property type="match status" value="1"/>
</dbReference>
<reference evidence="10 11" key="1">
    <citation type="submission" date="2015-09" db="EMBL/GenBank/DDBJ databases">
        <title>Draft genome of the parasitic nematode Teladorsagia circumcincta isolate WARC Sus (inbred).</title>
        <authorList>
            <person name="Mitreva M."/>
        </authorList>
    </citation>
    <scope>NUCLEOTIDE SEQUENCE [LARGE SCALE GENOMIC DNA]</scope>
    <source>
        <strain evidence="10 11">S</strain>
    </source>
</reference>
<dbReference type="Pfam" id="PF08336">
    <property type="entry name" value="P4Ha_N"/>
    <property type="match status" value="1"/>
</dbReference>
<organism evidence="10 11">
    <name type="scientific">Teladorsagia circumcincta</name>
    <name type="common">Brown stomach worm</name>
    <name type="synonym">Ostertagia circumcincta</name>
    <dbReference type="NCBI Taxonomy" id="45464"/>
    <lineage>
        <taxon>Eukaryota</taxon>
        <taxon>Metazoa</taxon>
        <taxon>Ecdysozoa</taxon>
        <taxon>Nematoda</taxon>
        <taxon>Chromadorea</taxon>
        <taxon>Rhabditida</taxon>
        <taxon>Rhabditina</taxon>
        <taxon>Rhabditomorpha</taxon>
        <taxon>Strongyloidea</taxon>
        <taxon>Trichostrongylidae</taxon>
        <taxon>Teladorsagia</taxon>
    </lineage>
</organism>
<feature type="signal peptide" evidence="8">
    <location>
        <begin position="1"/>
        <end position="17"/>
    </location>
</feature>
<dbReference type="OrthoDB" id="420380at2759"/>
<evidence type="ECO:0000256" key="6">
    <source>
        <dbReference type="ARBA" id="ARBA00023004"/>
    </source>
</evidence>
<dbReference type="InterPro" id="IPR013547">
    <property type="entry name" value="P4H_N"/>
</dbReference>
<dbReference type="GO" id="GO:0005783">
    <property type="term" value="C:endoplasmic reticulum"/>
    <property type="evidence" value="ECO:0007669"/>
    <property type="project" value="InterPro"/>
</dbReference>
<accession>A0A2G9V1V4</accession>
<keyword evidence="6" id="KW-0408">Iron</keyword>
<dbReference type="InterPro" id="IPR006620">
    <property type="entry name" value="Pro_4_hyd_alph"/>
</dbReference>
<evidence type="ECO:0000256" key="5">
    <source>
        <dbReference type="ARBA" id="ARBA00023002"/>
    </source>
</evidence>
<evidence type="ECO:0000313" key="11">
    <source>
        <dbReference type="Proteomes" id="UP000230423"/>
    </source>
</evidence>
<keyword evidence="8" id="KW-0732">Signal</keyword>
<dbReference type="SMART" id="SM00702">
    <property type="entry name" value="P4Hc"/>
    <property type="match status" value="1"/>
</dbReference>
<sequence length="521" mass="59805">MQYILGLLALLLVSVDADVFTSIADMQSLLQSEKAIPKILRKYIESEYDRLENLKDLIRKYEERNEEAMNTDIKDLINPINAFLFIKKKIFDWKGIEQAMMLNKADSFLERIASKDQGFRYPTEEDLSGAAIGLLRLQDTYRLDTRDLADGRIYKKQGNLTFSAGDCFEIAKAAYNDNDFYHTVMWMEEARRRLQQEDVPTANLGQILEYLAYSLFKQGNPKHALQLSEELVALEPNHPRASGNVKFYEDYLAKEGVKKIDMRRSLGRVLNERPQSVLGNKERTIYEALCRNEVPVSEKDISKLYCYLKRDRPYLVYAPIKVEIKRFNPLAVLFKEVISDEEIKVLEELAIPRLARATVHDSATGKLVHATYRISKSAWLKGWEHEVVDCLNKRIDMMTNLEMETAEELQMTEPTYGGGTVFTDVKSSVLPTKNDALFWYNLLKTGDGDTRTRHAACPVLLGVKWVTNKWVHERGNEFRRPCGLKMSDGERFIGDLGFGPEPRNAPNLSPDLSKDIFSTIK</sequence>
<dbReference type="Gene3D" id="6.10.140.1460">
    <property type="match status" value="1"/>
</dbReference>
<keyword evidence="7" id="KW-0175">Coiled coil</keyword>
<dbReference type="GO" id="GO:0004656">
    <property type="term" value="F:procollagen-proline 4-dioxygenase activity"/>
    <property type="evidence" value="ECO:0007669"/>
    <property type="project" value="InterPro"/>
</dbReference>
<dbReference type="GO" id="GO:0005506">
    <property type="term" value="F:iron ion binding"/>
    <property type="evidence" value="ECO:0007669"/>
    <property type="project" value="InterPro"/>
</dbReference>
<name>A0A2G9V1V4_TELCI</name>
<feature type="coiled-coil region" evidence="7">
    <location>
        <begin position="44"/>
        <end position="71"/>
    </location>
</feature>
<dbReference type="InterPro" id="IPR045054">
    <property type="entry name" value="P4HA-like"/>
</dbReference>
<dbReference type="FunFam" id="1.25.40.10:FF:000006">
    <property type="entry name" value="Prolyl 4-hydroxylase subunit alpha 2"/>
    <property type="match status" value="1"/>
</dbReference>
<keyword evidence="5" id="KW-0560">Oxidoreductase</keyword>
<evidence type="ECO:0000256" key="2">
    <source>
        <dbReference type="ARBA" id="ARBA00022723"/>
    </source>
</evidence>
<evidence type="ECO:0000259" key="9">
    <source>
        <dbReference type="SMART" id="SM00702"/>
    </source>
</evidence>
<feature type="chain" id="PRO_5013728822" evidence="8">
    <location>
        <begin position="18"/>
        <end position="521"/>
    </location>
</feature>
<dbReference type="Pfam" id="PF23558">
    <property type="entry name" value="TPR_P4H"/>
    <property type="match status" value="1"/>
</dbReference>
<dbReference type="EMBL" id="KZ345050">
    <property type="protein sequence ID" value="PIO76455.1"/>
    <property type="molecule type" value="Genomic_DNA"/>
</dbReference>
<evidence type="ECO:0000256" key="4">
    <source>
        <dbReference type="ARBA" id="ARBA00022964"/>
    </source>
</evidence>
<dbReference type="PANTHER" id="PTHR10869">
    <property type="entry name" value="PROLYL 4-HYDROXYLASE ALPHA SUBUNIT"/>
    <property type="match status" value="1"/>
</dbReference>
<dbReference type="Gene3D" id="1.25.40.10">
    <property type="entry name" value="Tetratricopeptide repeat domain"/>
    <property type="match status" value="1"/>
</dbReference>
<feature type="domain" description="Prolyl 4-hydroxylase alpha subunit" evidence="9">
    <location>
        <begin position="329"/>
        <end position="472"/>
    </location>
</feature>
<evidence type="ECO:0000256" key="1">
    <source>
        <dbReference type="ARBA" id="ARBA00001961"/>
    </source>
</evidence>
<gene>
    <name evidence="10" type="ORF">TELCIR_01461</name>
</gene>
<comment type="cofactor">
    <cofactor evidence="1">
        <name>L-ascorbate</name>
        <dbReference type="ChEBI" id="CHEBI:38290"/>
    </cofactor>
</comment>
<dbReference type="AlphaFoldDB" id="A0A2G9V1V4"/>
<dbReference type="Gene3D" id="2.60.120.620">
    <property type="entry name" value="q2cbj1_9rhob like domain"/>
    <property type="match status" value="2"/>
</dbReference>
<evidence type="ECO:0000256" key="7">
    <source>
        <dbReference type="SAM" id="Coils"/>
    </source>
</evidence>
<evidence type="ECO:0000256" key="8">
    <source>
        <dbReference type="SAM" id="SignalP"/>
    </source>
</evidence>
<dbReference type="InterPro" id="IPR011990">
    <property type="entry name" value="TPR-like_helical_dom_sf"/>
</dbReference>
<evidence type="ECO:0000256" key="3">
    <source>
        <dbReference type="ARBA" id="ARBA00022896"/>
    </source>
</evidence>
<keyword evidence="2" id="KW-0479">Metal-binding</keyword>
<keyword evidence="4" id="KW-0223">Dioxygenase</keyword>